<dbReference type="Pfam" id="PF12679">
    <property type="entry name" value="ABC2_membrane_2"/>
    <property type="match status" value="1"/>
</dbReference>
<sequence>MSAATTTRATTPRPLPLLRRTLADGWRGLLGWSLGLAGVVGMYLPLYSTIGGNPEFLAIIESLPPELVAALSYDQITTGAGYTQGTVHGLIGFVLVTIAAVSWGAAIIAGDEERGTLEIVLAHGVGRTQLVLERFAAIAMKLVALAVLLALMVLALNDPAALELTLEGIVAGSVALLGLGLLTAAVGTMTGALVGRRSIAVGAAAGVAVLGYALNALGNQNPDLEWLHALSPYHWAFGAEPLANGLDATLGLLYGVAAAAVIVAVLAFRRRDVAV</sequence>
<dbReference type="RefSeq" id="WP_255159179.1">
    <property type="nucleotide sequence ID" value="NZ_CP101497.1"/>
</dbReference>
<name>A0ABY5FUV8_9MICO</name>
<evidence type="ECO:0000256" key="1">
    <source>
        <dbReference type="SAM" id="Phobius"/>
    </source>
</evidence>
<proteinExistence type="predicted"/>
<keyword evidence="1" id="KW-0812">Transmembrane</keyword>
<gene>
    <name evidence="2" type="ORF">NNL39_10215</name>
</gene>
<feature type="transmembrane region" description="Helical" evidence="1">
    <location>
        <begin position="199"/>
        <end position="218"/>
    </location>
</feature>
<dbReference type="PANTHER" id="PTHR37305">
    <property type="entry name" value="INTEGRAL MEMBRANE PROTEIN-RELATED"/>
    <property type="match status" value="1"/>
</dbReference>
<keyword evidence="1" id="KW-1133">Transmembrane helix</keyword>
<feature type="transmembrane region" description="Helical" evidence="1">
    <location>
        <begin position="248"/>
        <end position="268"/>
    </location>
</feature>
<reference evidence="2" key="1">
    <citation type="submission" date="2022-07" db="EMBL/GenBank/DDBJ databases">
        <title>Taxonomic analysis of Microcella humidisoli nov. sp., isolated from riverside soil.</title>
        <authorList>
            <person name="Molina K.M."/>
            <person name="Kim S.B."/>
        </authorList>
    </citation>
    <scope>NUCLEOTIDE SEQUENCE</scope>
    <source>
        <strain evidence="2">MMS21-STM10</strain>
    </source>
</reference>
<feature type="transmembrane region" description="Helical" evidence="1">
    <location>
        <begin position="29"/>
        <end position="47"/>
    </location>
</feature>
<accession>A0ABY5FUV8</accession>
<dbReference type="PANTHER" id="PTHR37305:SF1">
    <property type="entry name" value="MEMBRANE PROTEIN"/>
    <property type="match status" value="1"/>
</dbReference>
<feature type="transmembrane region" description="Helical" evidence="1">
    <location>
        <begin position="90"/>
        <end position="110"/>
    </location>
</feature>
<keyword evidence="1" id="KW-0472">Membrane</keyword>
<organism evidence="2 3">
    <name type="scientific">Microcella humidisoli</name>
    <dbReference type="NCBI Taxonomy" id="2963406"/>
    <lineage>
        <taxon>Bacteria</taxon>
        <taxon>Bacillati</taxon>
        <taxon>Actinomycetota</taxon>
        <taxon>Actinomycetes</taxon>
        <taxon>Micrococcales</taxon>
        <taxon>Microbacteriaceae</taxon>
        <taxon>Microcella</taxon>
    </lineage>
</organism>
<evidence type="ECO:0000313" key="3">
    <source>
        <dbReference type="Proteomes" id="UP001060039"/>
    </source>
</evidence>
<feature type="transmembrane region" description="Helical" evidence="1">
    <location>
        <begin position="131"/>
        <end position="156"/>
    </location>
</feature>
<keyword evidence="3" id="KW-1185">Reference proteome</keyword>
<dbReference type="Proteomes" id="UP001060039">
    <property type="component" value="Chromosome"/>
</dbReference>
<protein>
    <submittedName>
        <fullName evidence="2">ABC transporter permease</fullName>
    </submittedName>
</protein>
<evidence type="ECO:0000313" key="2">
    <source>
        <dbReference type="EMBL" id="UTT62038.1"/>
    </source>
</evidence>
<dbReference type="EMBL" id="CP101497">
    <property type="protein sequence ID" value="UTT62038.1"/>
    <property type="molecule type" value="Genomic_DNA"/>
</dbReference>
<feature type="transmembrane region" description="Helical" evidence="1">
    <location>
        <begin position="168"/>
        <end position="187"/>
    </location>
</feature>